<name>A0AAV2MYC0_9HYME</name>
<dbReference type="Proteomes" id="UP001497644">
    <property type="component" value="Unassembled WGS sequence"/>
</dbReference>
<proteinExistence type="predicted"/>
<organism evidence="2 3">
    <name type="scientific">Lasius platythorax</name>
    <dbReference type="NCBI Taxonomy" id="488582"/>
    <lineage>
        <taxon>Eukaryota</taxon>
        <taxon>Metazoa</taxon>
        <taxon>Ecdysozoa</taxon>
        <taxon>Arthropoda</taxon>
        <taxon>Hexapoda</taxon>
        <taxon>Insecta</taxon>
        <taxon>Pterygota</taxon>
        <taxon>Neoptera</taxon>
        <taxon>Endopterygota</taxon>
        <taxon>Hymenoptera</taxon>
        <taxon>Apocrita</taxon>
        <taxon>Aculeata</taxon>
        <taxon>Formicoidea</taxon>
        <taxon>Formicidae</taxon>
        <taxon>Formicinae</taxon>
        <taxon>Lasius</taxon>
        <taxon>Lasius</taxon>
    </lineage>
</organism>
<evidence type="ECO:0000313" key="2">
    <source>
        <dbReference type="EMBL" id="CAL1672330.1"/>
    </source>
</evidence>
<comment type="caution">
    <text evidence="2">The sequence shown here is derived from an EMBL/GenBank/DDBJ whole genome shotgun (WGS) entry which is preliminary data.</text>
</comment>
<dbReference type="EMBL" id="CAXIPU020000490">
    <property type="protein sequence ID" value="CAL1672330.1"/>
    <property type="molecule type" value="Genomic_DNA"/>
</dbReference>
<evidence type="ECO:0000313" key="3">
    <source>
        <dbReference type="Proteomes" id="UP001497644"/>
    </source>
</evidence>
<dbReference type="EMBL" id="CAXIPU020000490">
    <property type="protein sequence ID" value="CAL1672329.1"/>
    <property type="molecule type" value="Genomic_DNA"/>
</dbReference>
<gene>
    <name evidence="1" type="ORF">LPLAT_LOCUS6998</name>
    <name evidence="2" type="ORF">LPLAT_LOCUS6999</name>
</gene>
<keyword evidence="3" id="KW-1185">Reference proteome</keyword>
<sequence length="140" mass="15947">MSRILCHATIIELYKKEINLVFFIHFYTRIINEFSVIYWCSRDAYISRWHYGDPLSGQPSNAKQRSSLSPLCHVAWLVERRCALSEQRQGEEEIPVPRGRGPCRSITREDFFPVPATRGIGAAYGTDPGGAFVQETLLLA</sequence>
<evidence type="ECO:0000313" key="1">
    <source>
        <dbReference type="EMBL" id="CAL1672329.1"/>
    </source>
</evidence>
<dbReference type="AlphaFoldDB" id="A0AAV2MYC0"/>
<protein>
    <submittedName>
        <fullName evidence="2">Uncharacterized protein</fullName>
    </submittedName>
</protein>
<reference evidence="2" key="1">
    <citation type="submission" date="2024-04" db="EMBL/GenBank/DDBJ databases">
        <authorList>
            <consortium name="Molecular Ecology Group"/>
        </authorList>
    </citation>
    <scope>NUCLEOTIDE SEQUENCE</scope>
</reference>
<accession>A0AAV2MYC0</accession>